<evidence type="ECO:0000256" key="5">
    <source>
        <dbReference type="ARBA" id="ARBA00022643"/>
    </source>
</evidence>
<sequence>MTTPLSTLGLALPVIAAPMSGGPSTPAMVHAASDAGGFGFLAAGYKTPDALAAEIAAVRARTSVFGVNVFVPNRTHVDAGAYRAYASLMQHEADRFGLTLPAEPIEDDDCFAAKVDLLVSDPVPLVSFTFGLPDGAVVQALKAAGTTVIQTVTSAAEAAQAADVGVDMLAVQSRDAGGHSGTFTPDRPPSPQPLTELIAQIRATVGLPVIAAGGLATATQVAEAIHAGAAAAMVGTALLRADESGASSTHQAALTDPRRTETVVTRAFSGRPARGLRNTFIDTYGSRAPLGYPAIHHLTSPLRKAAAAAGEPDLVHLWAGTGYRHAAGGSTSQILRGLAGAV</sequence>
<keyword evidence="6" id="KW-0560">Oxidoreductase</keyword>
<comment type="similarity">
    <text evidence="2">Belongs to the nitronate monooxygenase family. NMO class I subfamily.</text>
</comment>
<keyword evidence="4" id="KW-0285">Flavoprotein</keyword>
<accession>A0A1A2XWR9</accession>
<dbReference type="PANTHER" id="PTHR42747:SF3">
    <property type="entry name" value="NITRONATE MONOOXYGENASE-RELATED"/>
    <property type="match status" value="1"/>
</dbReference>
<evidence type="ECO:0000313" key="11">
    <source>
        <dbReference type="EMBL" id="OBI29527.1"/>
    </source>
</evidence>
<keyword evidence="10" id="KW-0732">Signal</keyword>
<dbReference type="AlphaFoldDB" id="A0A1A2XWR9"/>
<dbReference type="RefSeq" id="WP_065019208.1">
    <property type="nucleotide sequence ID" value="NZ_LZKG01000085.1"/>
</dbReference>
<gene>
    <name evidence="11" type="ORF">A5710_21315</name>
</gene>
<dbReference type="GO" id="GO:0009636">
    <property type="term" value="P:response to toxic substance"/>
    <property type="evidence" value="ECO:0007669"/>
    <property type="project" value="UniProtKB-KW"/>
</dbReference>
<feature type="signal peptide" evidence="10">
    <location>
        <begin position="1"/>
        <end position="16"/>
    </location>
</feature>
<dbReference type="SUPFAM" id="SSF51412">
    <property type="entry name" value="Inosine monophosphate dehydrogenase (IMPDH)"/>
    <property type="match status" value="1"/>
</dbReference>
<evidence type="ECO:0000256" key="6">
    <source>
        <dbReference type="ARBA" id="ARBA00023002"/>
    </source>
</evidence>
<evidence type="ECO:0000256" key="7">
    <source>
        <dbReference type="ARBA" id="ARBA00023033"/>
    </source>
</evidence>
<evidence type="ECO:0000256" key="1">
    <source>
        <dbReference type="ARBA" id="ARBA00001917"/>
    </source>
</evidence>
<dbReference type="Proteomes" id="UP000093943">
    <property type="component" value="Unassembled WGS sequence"/>
</dbReference>
<dbReference type="GO" id="GO:0018580">
    <property type="term" value="F:nitronate monooxygenase activity"/>
    <property type="evidence" value="ECO:0007669"/>
    <property type="project" value="InterPro"/>
</dbReference>
<reference evidence="12" key="1">
    <citation type="submission" date="2016-06" db="EMBL/GenBank/DDBJ databases">
        <authorList>
            <person name="Sutton G."/>
            <person name="Brinkac L."/>
            <person name="Sanka R."/>
            <person name="Adams M."/>
            <person name="Lau E."/>
            <person name="Sam S."/>
            <person name="Sreng N."/>
            <person name="Him V."/>
            <person name="Kerleguer A."/>
            <person name="Cheng S."/>
        </authorList>
    </citation>
    <scope>NUCLEOTIDE SEQUENCE [LARGE SCALE GENOMIC DNA]</scope>
    <source>
        <strain evidence="12">E1876</strain>
    </source>
</reference>
<dbReference type="Gene3D" id="3.20.20.70">
    <property type="entry name" value="Aldolase class I"/>
    <property type="match status" value="1"/>
</dbReference>
<dbReference type="CDD" id="cd04730">
    <property type="entry name" value="NPD_like"/>
    <property type="match status" value="1"/>
</dbReference>
<keyword evidence="11" id="KW-0223">Dioxygenase</keyword>
<evidence type="ECO:0000256" key="3">
    <source>
        <dbReference type="ARBA" id="ARBA00022575"/>
    </source>
</evidence>
<dbReference type="Pfam" id="PF03060">
    <property type="entry name" value="NMO"/>
    <property type="match status" value="1"/>
</dbReference>
<name>A0A1A2XWR9_MYCSD</name>
<dbReference type="EMBL" id="LZKG01000085">
    <property type="protein sequence ID" value="OBI29527.1"/>
    <property type="molecule type" value="Genomic_DNA"/>
</dbReference>
<comment type="cofactor">
    <cofactor evidence="1">
        <name>FMN</name>
        <dbReference type="ChEBI" id="CHEBI:58210"/>
    </cofactor>
</comment>
<dbReference type="InterPro" id="IPR013785">
    <property type="entry name" value="Aldolase_TIM"/>
</dbReference>
<organism evidence="11 12">
    <name type="scientific">Mycolicibacter sinensis (strain JDM601)</name>
    <name type="common">Mycobacterium sinense</name>
    <dbReference type="NCBI Taxonomy" id="875328"/>
    <lineage>
        <taxon>Bacteria</taxon>
        <taxon>Bacillati</taxon>
        <taxon>Actinomycetota</taxon>
        <taxon>Actinomycetes</taxon>
        <taxon>Mycobacteriales</taxon>
        <taxon>Mycobacteriaceae</taxon>
        <taxon>Mycolicibacter</taxon>
    </lineage>
</organism>
<keyword evidence="3" id="KW-0216">Detoxification</keyword>
<comment type="caution">
    <text evidence="11">The sequence shown here is derived from an EMBL/GenBank/DDBJ whole genome shotgun (WGS) entry which is preliminary data.</text>
</comment>
<comment type="catalytic activity">
    <reaction evidence="9">
        <text>3 propionate 3-nitronate + 3 O2 + H2O = 3 3-oxopropanoate + 2 nitrate + nitrite + H2O2 + 3 H(+)</text>
        <dbReference type="Rhea" id="RHEA:57332"/>
        <dbReference type="ChEBI" id="CHEBI:15377"/>
        <dbReference type="ChEBI" id="CHEBI:15378"/>
        <dbReference type="ChEBI" id="CHEBI:15379"/>
        <dbReference type="ChEBI" id="CHEBI:16240"/>
        <dbReference type="ChEBI" id="CHEBI:16301"/>
        <dbReference type="ChEBI" id="CHEBI:17632"/>
        <dbReference type="ChEBI" id="CHEBI:33190"/>
        <dbReference type="ChEBI" id="CHEBI:136067"/>
    </reaction>
</comment>
<evidence type="ECO:0000256" key="2">
    <source>
        <dbReference type="ARBA" id="ARBA00009881"/>
    </source>
</evidence>
<evidence type="ECO:0000256" key="8">
    <source>
        <dbReference type="ARBA" id="ARBA00031155"/>
    </source>
</evidence>
<dbReference type="GO" id="GO:0051213">
    <property type="term" value="F:dioxygenase activity"/>
    <property type="evidence" value="ECO:0007669"/>
    <property type="project" value="UniProtKB-KW"/>
</dbReference>
<evidence type="ECO:0000256" key="9">
    <source>
        <dbReference type="ARBA" id="ARBA00049401"/>
    </source>
</evidence>
<proteinExistence type="inferred from homology"/>
<evidence type="ECO:0000256" key="10">
    <source>
        <dbReference type="SAM" id="SignalP"/>
    </source>
</evidence>
<evidence type="ECO:0000256" key="4">
    <source>
        <dbReference type="ARBA" id="ARBA00022630"/>
    </source>
</evidence>
<protein>
    <recommendedName>
        <fullName evidence="8">Propionate 3-nitronate monooxygenase</fullName>
    </recommendedName>
</protein>
<keyword evidence="7" id="KW-0503">Monooxygenase</keyword>
<dbReference type="PANTHER" id="PTHR42747">
    <property type="entry name" value="NITRONATE MONOOXYGENASE-RELATED"/>
    <property type="match status" value="1"/>
</dbReference>
<feature type="chain" id="PRO_5039201613" description="Propionate 3-nitronate monooxygenase" evidence="10">
    <location>
        <begin position="17"/>
        <end position="342"/>
    </location>
</feature>
<evidence type="ECO:0000313" key="12">
    <source>
        <dbReference type="Proteomes" id="UP000093943"/>
    </source>
</evidence>
<keyword evidence="5" id="KW-0288">FMN</keyword>
<dbReference type="InterPro" id="IPR004136">
    <property type="entry name" value="NMO"/>
</dbReference>